<gene>
    <name evidence="2" type="ORF">PAC_02862</name>
</gene>
<dbReference type="Proteomes" id="UP000184330">
    <property type="component" value="Unassembled WGS sequence"/>
</dbReference>
<sequence length="593" mass="66364">MENSQISCSSIIGGGTPCAIGGTVQVSRERATTSSMPTNLAALGTTTTHLANLHVGAHEGLAPSEMATTPQQSGVDLSMADVDDNTAEARLESAMSTNVPEVNTAFPIVHDIESAQRISTTSTMTTTAQQDGVALPLAGLPTASAPEVNATFPDANAYDNTTRTKTNTSTTISSPRAALPANCTPDHIAGVFSTVSAVSAVANVTEANTTLPIRTDSHVNIIPTQPANYFILRIDVGTRMCMYDYLLLSPTRHITLQRIPPKPIYTGGVFGFYQSHRTNSQKRGLCATTRFKIQPHNPQVDWHEYPKEEQMFLAILQICGQIYDETKGFWENHTFCFTANLWVSGGQNLDSLERAEIELTLLGHLHTDFASVIFELFSTCKKLKSATIRNNSHFDKTRDKLWWKGGKWLDDIAYKFSEVAESEQGTIAIFSLYVADDGPLSTVERKMIFDISSLVFTCQKQWWNRQNRQGHAHGQHYLNRWLSILHYEWGGEFWVNNTMVKRDRKPLNRVLVNIGQTWDKGEGPYRQCSSVSIDFMPVVDEAAEEEHPSPFLHHPIQTPKEITRQEQLATERKAIVKEERKRKKRRFFKRMRS</sequence>
<accession>A0A1L7WJM8</accession>
<feature type="compositionally biased region" description="Low complexity" evidence="1">
    <location>
        <begin position="161"/>
        <end position="173"/>
    </location>
</feature>
<evidence type="ECO:0000256" key="1">
    <source>
        <dbReference type="SAM" id="MobiDB-lite"/>
    </source>
</evidence>
<dbReference type="EMBL" id="FJOG01000003">
    <property type="protein sequence ID" value="CZR52984.1"/>
    <property type="molecule type" value="Genomic_DNA"/>
</dbReference>
<protein>
    <submittedName>
        <fullName evidence="2">Uncharacterized protein</fullName>
    </submittedName>
</protein>
<evidence type="ECO:0000313" key="3">
    <source>
        <dbReference type="Proteomes" id="UP000184330"/>
    </source>
</evidence>
<evidence type="ECO:0000313" key="2">
    <source>
        <dbReference type="EMBL" id="CZR52984.1"/>
    </source>
</evidence>
<feature type="region of interest" description="Disordered" evidence="1">
    <location>
        <begin position="151"/>
        <end position="173"/>
    </location>
</feature>
<proteinExistence type="predicted"/>
<keyword evidence="3" id="KW-1185">Reference proteome</keyword>
<name>A0A1L7WJM8_9HELO</name>
<reference evidence="2 3" key="1">
    <citation type="submission" date="2016-03" db="EMBL/GenBank/DDBJ databases">
        <authorList>
            <person name="Ploux O."/>
        </authorList>
    </citation>
    <scope>NUCLEOTIDE SEQUENCE [LARGE SCALE GENOMIC DNA]</scope>
    <source>
        <strain evidence="2 3">UAMH 11012</strain>
    </source>
</reference>
<organism evidence="2 3">
    <name type="scientific">Phialocephala subalpina</name>
    <dbReference type="NCBI Taxonomy" id="576137"/>
    <lineage>
        <taxon>Eukaryota</taxon>
        <taxon>Fungi</taxon>
        <taxon>Dikarya</taxon>
        <taxon>Ascomycota</taxon>
        <taxon>Pezizomycotina</taxon>
        <taxon>Leotiomycetes</taxon>
        <taxon>Helotiales</taxon>
        <taxon>Mollisiaceae</taxon>
        <taxon>Phialocephala</taxon>
        <taxon>Phialocephala fortinii species complex</taxon>
    </lineage>
</organism>
<dbReference type="AlphaFoldDB" id="A0A1L7WJM8"/>